<dbReference type="NCBIfam" id="TIGR01879">
    <property type="entry name" value="hydantase"/>
    <property type="match status" value="1"/>
</dbReference>
<dbReference type="RefSeq" id="WP_176612626.1">
    <property type="nucleotide sequence ID" value="NZ_JABXXR010000013.1"/>
</dbReference>
<organism evidence="4 5">
    <name type="scientific">Ameyamaea chiangmaiensis</name>
    <dbReference type="NCBI Taxonomy" id="442969"/>
    <lineage>
        <taxon>Bacteria</taxon>
        <taxon>Pseudomonadati</taxon>
        <taxon>Pseudomonadota</taxon>
        <taxon>Alphaproteobacteria</taxon>
        <taxon>Acetobacterales</taxon>
        <taxon>Acetobacteraceae</taxon>
        <taxon>Ameyamaea</taxon>
    </lineage>
</organism>
<reference evidence="4 5" key="1">
    <citation type="submission" date="2020-06" db="EMBL/GenBank/DDBJ databases">
        <title>Description of novel acetic acid bacteria.</title>
        <authorList>
            <person name="Sombolestani A."/>
        </authorList>
    </citation>
    <scope>NUCLEOTIDE SEQUENCE [LARGE SCALE GENOMIC DNA]</scope>
    <source>
        <strain evidence="4 5">LMG 27010</strain>
    </source>
</reference>
<evidence type="ECO:0000313" key="4">
    <source>
        <dbReference type="EMBL" id="NVN39639.1"/>
    </source>
</evidence>
<dbReference type="PANTHER" id="PTHR32494:SF5">
    <property type="entry name" value="ALLANTOATE AMIDOHYDROLASE"/>
    <property type="match status" value="1"/>
</dbReference>
<feature type="binding site" evidence="3">
    <location>
        <position position="90"/>
    </location>
    <ligand>
        <name>Zn(2+)</name>
        <dbReference type="ChEBI" id="CHEBI:29105"/>
        <label>1</label>
    </ligand>
</feature>
<dbReference type="SUPFAM" id="SSF53187">
    <property type="entry name" value="Zn-dependent exopeptidases"/>
    <property type="match status" value="1"/>
</dbReference>
<evidence type="ECO:0000256" key="3">
    <source>
        <dbReference type="PIRSR" id="PIRSR001235-1"/>
    </source>
</evidence>
<feature type="binding site" evidence="3">
    <location>
        <position position="191"/>
    </location>
    <ligand>
        <name>Zn(2+)</name>
        <dbReference type="ChEBI" id="CHEBI:29105"/>
        <label>1</label>
    </ligand>
</feature>
<dbReference type="AlphaFoldDB" id="A0A850PAB5"/>
<feature type="binding site" evidence="3">
    <location>
        <position position="90"/>
    </location>
    <ligand>
        <name>Zn(2+)</name>
        <dbReference type="ChEBI" id="CHEBI:29105"/>
        <label>2</label>
    </ligand>
</feature>
<feature type="binding site" evidence="3">
    <location>
        <position position="125"/>
    </location>
    <ligand>
        <name>Zn(2+)</name>
        <dbReference type="ChEBI" id="CHEBI:29105"/>
        <label>2</label>
    </ligand>
</feature>
<keyword evidence="3" id="KW-0862">Zinc</keyword>
<dbReference type="InterPro" id="IPR036264">
    <property type="entry name" value="Bact_exopeptidase_dim_dom"/>
</dbReference>
<evidence type="ECO:0000313" key="5">
    <source>
        <dbReference type="Proteomes" id="UP000585665"/>
    </source>
</evidence>
<comment type="caution">
    <text evidence="4">The sequence shown here is derived from an EMBL/GenBank/DDBJ whole genome shotgun (WGS) entry which is preliminary data.</text>
</comment>
<evidence type="ECO:0000256" key="1">
    <source>
        <dbReference type="ARBA" id="ARBA00006153"/>
    </source>
</evidence>
<dbReference type="Gene3D" id="3.30.70.360">
    <property type="match status" value="1"/>
</dbReference>
<sequence length="416" mass="44236">MTIDLALARHLFARLHEIGFDGRGMTRASYDTGENQAHSLLAATAREIGLEVHTDWAANLFITLPGEDRTAPVVMTGSHVDTVPLGGNFDGAAGVLAGLATLSGWRNEGYRPRCDVTVVVIRAEESAWFPVSYIGSKAAFGVLDVASLHVRQRGSGRTLFEHMRQSGGQPDQMGQARVLHAAQIACFVELHIEQGPVLIGTDTTLGIVSGICGSLRYRTITIEGDYAHSGATPRAFRRDAVLAMSAFITQLQQCWLAIEAEGGDMTLTFGVCHTDADQADFSTVAGKVTLSLDVRSRDTALLTQMDGHIQAARATVEAEYGVRVTLGAVTGSQPANMDTALQSELTQAAHRHGVAVRSMPSGAGHDAAIFSNQGVPTAMLFVRNANGSHNPDEAMDEADFAVGAEVLATVLEARSR</sequence>
<dbReference type="Proteomes" id="UP000585665">
    <property type="component" value="Unassembled WGS sequence"/>
</dbReference>
<keyword evidence="5" id="KW-1185">Reference proteome</keyword>
<keyword evidence="2 4" id="KW-0378">Hydrolase</keyword>
<evidence type="ECO:0000256" key="2">
    <source>
        <dbReference type="ARBA" id="ARBA00022801"/>
    </source>
</evidence>
<dbReference type="PANTHER" id="PTHR32494">
    <property type="entry name" value="ALLANTOATE DEIMINASE-RELATED"/>
    <property type="match status" value="1"/>
</dbReference>
<comment type="cofactor">
    <cofactor evidence="3">
        <name>Zn(2+)</name>
        <dbReference type="ChEBI" id="CHEBI:29105"/>
    </cofactor>
    <text evidence="3">Binds 2 Zn(2+) ions per subunit.</text>
</comment>
<dbReference type="GO" id="GO:0046872">
    <property type="term" value="F:metal ion binding"/>
    <property type="evidence" value="ECO:0007669"/>
    <property type="project" value="UniProtKB-KW"/>
</dbReference>
<dbReference type="InterPro" id="IPR010158">
    <property type="entry name" value="Amidase_Cbmase"/>
</dbReference>
<feature type="binding site" evidence="3">
    <location>
        <position position="389"/>
    </location>
    <ligand>
        <name>Zn(2+)</name>
        <dbReference type="ChEBI" id="CHEBI:29105"/>
        <label>2</label>
    </ligand>
</feature>
<dbReference type="GO" id="GO:0016813">
    <property type="term" value="F:hydrolase activity, acting on carbon-nitrogen (but not peptide) bonds, in linear amidines"/>
    <property type="evidence" value="ECO:0007669"/>
    <property type="project" value="InterPro"/>
</dbReference>
<dbReference type="SUPFAM" id="SSF55031">
    <property type="entry name" value="Bacterial exopeptidase dimerisation domain"/>
    <property type="match status" value="1"/>
</dbReference>
<dbReference type="NCBIfam" id="NF009527">
    <property type="entry name" value="PRK12891.1"/>
    <property type="match status" value="1"/>
</dbReference>
<feature type="binding site" evidence="3">
    <location>
        <position position="79"/>
    </location>
    <ligand>
        <name>Zn(2+)</name>
        <dbReference type="ChEBI" id="CHEBI:29105"/>
        <label>1</label>
    </ligand>
</feature>
<comment type="similarity">
    <text evidence="1">Belongs to the peptidase M20 family.</text>
</comment>
<dbReference type="PIRSF" id="PIRSF001235">
    <property type="entry name" value="Amidase_carbamoylase"/>
    <property type="match status" value="1"/>
</dbReference>
<dbReference type="Gene3D" id="3.40.630.10">
    <property type="entry name" value="Zn peptidases"/>
    <property type="match status" value="1"/>
</dbReference>
<dbReference type="CDD" id="cd03884">
    <property type="entry name" value="M20_bAS"/>
    <property type="match status" value="1"/>
</dbReference>
<proteinExistence type="inferred from homology"/>
<accession>A0A850PAB5</accession>
<gene>
    <name evidence="4" type="ORF">HUK82_03535</name>
</gene>
<protein>
    <submittedName>
        <fullName evidence="4">Hydantoinase/carbamoylase family amidase</fullName>
        <ecNumber evidence="4">3.5.-.-</ecNumber>
    </submittedName>
</protein>
<dbReference type="EC" id="3.5.-.-" evidence="4"/>
<dbReference type="Pfam" id="PF01546">
    <property type="entry name" value="Peptidase_M20"/>
    <property type="match status" value="1"/>
</dbReference>
<dbReference type="EMBL" id="JABXXR010000013">
    <property type="protein sequence ID" value="NVN39639.1"/>
    <property type="molecule type" value="Genomic_DNA"/>
</dbReference>
<name>A0A850PAB5_9PROT</name>
<keyword evidence="3" id="KW-0479">Metal-binding</keyword>
<dbReference type="InterPro" id="IPR002933">
    <property type="entry name" value="Peptidase_M20"/>
</dbReference>